<organism evidence="1 2">
    <name type="scientific">Ditylenchus destructor</name>
    <dbReference type="NCBI Taxonomy" id="166010"/>
    <lineage>
        <taxon>Eukaryota</taxon>
        <taxon>Metazoa</taxon>
        <taxon>Ecdysozoa</taxon>
        <taxon>Nematoda</taxon>
        <taxon>Chromadorea</taxon>
        <taxon>Rhabditida</taxon>
        <taxon>Tylenchina</taxon>
        <taxon>Tylenchomorpha</taxon>
        <taxon>Sphaerularioidea</taxon>
        <taxon>Anguinidae</taxon>
        <taxon>Anguininae</taxon>
        <taxon>Ditylenchus</taxon>
    </lineage>
</organism>
<proteinExistence type="predicted"/>
<accession>A0AAD4R4U2</accession>
<comment type="caution">
    <text evidence="1">The sequence shown here is derived from an EMBL/GenBank/DDBJ whole genome shotgun (WGS) entry which is preliminary data.</text>
</comment>
<dbReference type="Proteomes" id="UP001201812">
    <property type="component" value="Unassembled WGS sequence"/>
</dbReference>
<dbReference type="EMBL" id="JAKKPZ010000029">
    <property type="protein sequence ID" value="KAI1709714.1"/>
    <property type="molecule type" value="Genomic_DNA"/>
</dbReference>
<evidence type="ECO:0000313" key="1">
    <source>
        <dbReference type="EMBL" id="KAI1709714.1"/>
    </source>
</evidence>
<evidence type="ECO:0000313" key="2">
    <source>
        <dbReference type="Proteomes" id="UP001201812"/>
    </source>
</evidence>
<sequence>MHKTVIFIFCYSTFELYFHSFCLASSPQEYNFALLDDSASNTTDLPTILIATTNASADIETFEDSHNIGYCKKRTGVHLFQCMVKYTKKVDQWEFWEEADKLLLQLDNEKPPCKNFWTNFIGCAQDKAVCWPKVARKIAHAENKSLSNKIPEEDTPEEKQIHAKYYTKFLNTVILTWARCNGLQAEESLKKCFEKPGFPEAAPCKDMYHRLNNDTKNKDMCHDKYFACRKWQMSEHCPGLMKDWRVRLTLCQIQAFRAGTKCTTVEKCKKSEIKNKANRSYFAQIINIFITLSNVALFSIEIVRVFL</sequence>
<dbReference type="AlphaFoldDB" id="A0AAD4R4U2"/>
<keyword evidence="2" id="KW-1185">Reference proteome</keyword>
<gene>
    <name evidence="1" type="ORF">DdX_11105</name>
</gene>
<protein>
    <submittedName>
        <fullName evidence="1">Uncharacterized protein</fullName>
    </submittedName>
</protein>
<reference evidence="1" key="1">
    <citation type="submission" date="2022-01" db="EMBL/GenBank/DDBJ databases">
        <title>Genome Sequence Resource for Two Populations of Ditylenchus destructor, the Migratory Endoparasitic Phytonematode.</title>
        <authorList>
            <person name="Zhang H."/>
            <person name="Lin R."/>
            <person name="Xie B."/>
        </authorList>
    </citation>
    <scope>NUCLEOTIDE SEQUENCE</scope>
    <source>
        <strain evidence="1">BazhouSP</strain>
    </source>
</reference>
<name>A0AAD4R4U2_9BILA</name>